<evidence type="ECO:0000313" key="3">
    <source>
        <dbReference type="Proteomes" id="UP000288805"/>
    </source>
</evidence>
<reference evidence="2 3" key="1">
    <citation type="journal article" date="2018" name="PLoS Genet.">
        <title>Population sequencing reveals clonal diversity and ancestral inbreeding in the grapevine cultivar Chardonnay.</title>
        <authorList>
            <person name="Roach M.J."/>
            <person name="Johnson D.L."/>
            <person name="Bohlmann J."/>
            <person name="van Vuuren H.J."/>
            <person name="Jones S.J."/>
            <person name="Pretorius I.S."/>
            <person name="Schmidt S.A."/>
            <person name="Borneman A.R."/>
        </authorList>
    </citation>
    <scope>NUCLEOTIDE SEQUENCE [LARGE SCALE GENOMIC DNA]</scope>
    <source>
        <strain evidence="3">cv. Chardonnay</strain>
        <tissue evidence="2">Leaf</tissue>
    </source>
</reference>
<feature type="region of interest" description="Disordered" evidence="1">
    <location>
        <begin position="42"/>
        <end position="77"/>
    </location>
</feature>
<evidence type="ECO:0000256" key="1">
    <source>
        <dbReference type="SAM" id="MobiDB-lite"/>
    </source>
</evidence>
<dbReference type="AlphaFoldDB" id="A0A438EW25"/>
<evidence type="ECO:0000313" key="2">
    <source>
        <dbReference type="EMBL" id="RVW51872.1"/>
    </source>
</evidence>
<organism evidence="2 3">
    <name type="scientific">Vitis vinifera</name>
    <name type="common">Grape</name>
    <dbReference type="NCBI Taxonomy" id="29760"/>
    <lineage>
        <taxon>Eukaryota</taxon>
        <taxon>Viridiplantae</taxon>
        <taxon>Streptophyta</taxon>
        <taxon>Embryophyta</taxon>
        <taxon>Tracheophyta</taxon>
        <taxon>Spermatophyta</taxon>
        <taxon>Magnoliopsida</taxon>
        <taxon>eudicotyledons</taxon>
        <taxon>Gunneridae</taxon>
        <taxon>Pentapetalae</taxon>
        <taxon>rosids</taxon>
        <taxon>Vitales</taxon>
        <taxon>Vitaceae</taxon>
        <taxon>Viteae</taxon>
        <taxon>Vitis</taxon>
    </lineage>
</organism>
<sequence>MWASQGRLVERVRKRTEERESSFGERSEQFFCTYLKSDRHSHADRSKNTSNALAVNPPTLNSATTTTTISPSPATSARTAAATGPRAALSATFLWVAAAARTPSAPPTPNALLLLPLRRRCLLRRCRPLQTLLLRSPSPPESTLRRRTRTEECSTSAEVSALSWLERPIRKLVGESESDRVGSWGAVECIFRDAEFGFGSNSGNGVAEQRQFRELFGYPNWRFKLLEWRQWLA</sequence>
<proteinExistence type="predicted"/>
<accession>A0A438EW25</accession>
<dbReference type="EMBL" id="QGNW01001176">
    <property type="protein sequence ID" value="RVW51872.1"/>
    <property type="molecule type" value="Genomic_DNA"/>
</dbReference>
<name>A0A438EW25_VITVI</name>
<feature type="compositionally biased region" description="Low complexity" evidence="1">
    <location>
        <begin position="56"/>
        <end position="77"/>
    </location>
</feature>
<protein>
    <submittedName>
        <fullName evidence="2">Uncharacterized protein</fullName>
    </submittedName>
</protein>
<dbReference type="Proteomes" id="UP000288805">
    <property type="component" value="Unassembled WGS sequence"/>
</dbReference>
<gene>
    <name evidence="2" type="ORF">CK203_068029</name>
</gene>
<comment type="caution">
    <text evidence="2">The sequence shown here is derived from an EMBL/GenBank/DDBJ whole genome shotgun (WGS) entry which is preliminary data.</text>
</comment>